<reference evidence="1 2" key="1">
    <citation type="journal article" date="2017" name="Int. J. Syst. Evol. Microbiol.">
        <title>Macrococcus canis sp. nov., a skin bacterium associated with infections in dogs.</title>
        <authorList>
            <person name="Gobeli Brawand S."/>
            <person name="Cotting K."/>
            <person name="Gomez-Sanz E."/>
            <person name="Collaud A."/>
            <person name="Thomann A."/>
            <person name="Brodard I."/>
            <person name="Rodriguez-Campos S."/>
            <person name="Strauss C."/>
            <person name="Perreten V."/>
        </authorList>
    </citation>
    <scope>NUCLEOTIDE SEQUENCE [LARGE SCALE GENOMIC DNA]</scope>
    <source>
        <strain evidence="1 2">KM45013</strain>
    </source>
</reference>
<keyword evidence="2" id="KW-1185">Reference proteome</keyword>
<gene>
    <name evidence="1" type="ORF">MCCS_05100</name>
</gene>
<name>A0A1W7A982_9STAP</name>
<dbReference type="KEGG" id="mcak:MCCS_05100"/>
<organism evidence="1 2">
    <name type="scientific">Macrococcoides canis</name>
    <dbReference type="NCBI Taxonomy" id="1855823"/>
    <lineage>
        <taxon>Bacteria</taxon>
        <taxon>Bacillati</taxon>
        <taxon>Bacillota</taxon>
        <taxon>Bacilli</taxon>
        <taxon>Bacillales</taxon>
        <taxon>Staphylococcaceae</taxon>
        <taxon>Macrococcoides</taxon>
    </lineage>
</organism>
<accession>A0A1W7A982</accession>
<dbReference type="Proteomes" id="UP000194154">
    <property type="component" value="Chromosome"/>
</dbReference>
<evidence type="ECO:0000313" key="1">
    <source>
        <dbReference type="EMBL" id="ARQ06161.1"/>
    </source>
</evidence>
<dbReference type="GeneID" id="35294652"/>
<protein>
    <submittedName>
        <fullName evidence="1">Uncharacterized protein</fullName>
    </submittedName>
</protein>
<dbReference type="AlphaFoldDB" id="A0A1W7A982"/>
<proteinExistence type="predicted"/>
<evidence type="ECO:0000313" key="2">
    <source>
        <dbReference type="Proteomes" id="UP000194154"/>
    </source>
</evidence>
<dbReference type="STRING" id="1855823.MCCS_05100"/>
<dbReference type="EMBL" id="CP021059">
    <property type="protein sequence ID" value="ARQ06161.1"/>
    <property type="molecule type" value="Genomic_DNA"/>
</dbReference>
<dbReference type="RefSeq" id="WP_086041847.1">
    <property type="nucleotide sequence ID" value="NZ_CBCRZA010000013.1"/>
</dbReference>
<sequence>MESKLHEFWKGYTRFPENTLYHIEHYSAFHPEDLLYIRTHYPHFFEPITRLKGRKLAERIKFEQHMKQLNGQYIYCEKEGAIRDDNHINIWVPEPFSGNLDEAKLLILLVNPHFTPQFHQDDKYKLRYFQNLHKERCNFAPHEFEDGAVDHNNKLNWFYQNFYKYIEDSEITFKQNDLMNIEFLPYASANREDTSYLNQLLPSQLVAIEEVRNGMLKGIPIIVRSTEHSRWFQHIPELLAYDSLYIFTNYKKPSLHPHEVMRYSTYKERHLLASMNQLRIRQQEDYSSLLDYFK</sequence>